<proteinExistence type="predicted"/>
<name>A0ACC2TMC7_9FUNG</name>
<accession>A0ACC2TMC7</accession>
<sequence length="231" mass="26013">MHSLSFDIGAFSPQHFVTGATLTLGEGVVWTGTNQTYFGEYHTRLVQNVKDGFQNAIRQQRGRWATTSMMISRVESVWLEPKLASEFIFCTKGSTCHVSPNHQENIYNTTLTDGRQVHQLFQIANQFIPNTAKAVTARLPANITFSVVGPSTKYIWVRVMAWNIYGQVTHGSRSKPRIYNKIKPFDAVIASILPSGHLNAIVGELDFCGPRQINLLGQNFKHVKQFFCNHL</sequence>
<reference evidence="1" key="1">
    <citation type="submission" date="2022-04" db="EMBL/GenBank/DDBJ databases">
        <title>Genome of the entomopathogenic fungus Entomophthora muscae.</title>
        <authorList>
            <person name="Elya C."/>
            <person name="Lovett B.R."/>
            <person name="Lee E."/>
            <person name="Macias A.M."/>
            <person name="Hajek A.E."/>
            <person name="De Bivort B.L."/>
            <person name="Kasson M.T."/>
            <person name="De Fine Licht H.H."/>
            <person name="Stajich J.E."/>
        </authorList>
    </citation>
    <scope>NUCLEOTIDE SEQUENCE</scope>
    <source>
        <strain evidence="1">Berkeley</strain>
    </source>
</reference>
<keyword evidence="2" id="KW-1185">Reference proteome</keyword>
<comment type="caution">
    <text evidence="1">The sequence shown here is derived from an EMBL/GenBank/DDBJ whole genome shotgun (WGS) entry which is preliminary data.</text>
</comment>
<protein>
    <submittedName>
        <fullName evidence="1">Uncharacterized protein</fullName>
    </submittedName>
</protein>
<dbReference type="EMBL" id="QTSX02002404">
    <property type="protein sequence ID" value="KAJ9075642.1"/>
    <property type="molecule type" value="Genomic_DNA"/>
</dbReference>
<evidence type="ECO:0000313" key="2">
    <source>
        <dbReference type="Proteomes" id="UP001165960"/>
    </source>
</evidence>
<evidence type="ECO:0000313" key="1">
    <source>
        <dbReference type="EMBL" id="KAJ9075642.1"/>
    </source>
</evidence>
<organism evidence="1 2">
    <name type="scientific">Entomophthora muscae</name>
    <dbReference type="NCBI Taxonomy" id="34485"/>
    <lineage>
        <taxon>Eukaryota</taxon>
        <taxon>Fungi</taxon>
        <taxon>Fungi incertae sedis</taxon>
        <taxon>Zoopagomycota</taxon>
        <taxon>Entomophthoromycotina</taxon>
        <taxon>Entomophthoromycetes</taxon>
        <taxon>Entomophthorales</taxon>
        <taxon>Entomophthoraceae</taxon>
        <taxon>Entomophthora</taxon>
    </lineage>
</organism>
<gene>
    <name evidence="1" type="ORF">DSO57_1033931</name>
</gene>
<dbReference type="Proteomes" id="UP001165960">
    <property type="component" value="Unassembled WGS sequence"/>
</dbReference>